<name>A0A918X8J2_9ACTN</name>
<gene>
    <name evidence="3" type="ORF">GCM10010334_80860</name>
</gene>
<feature type="compositionally biased region" description="Low complexity" evidence="1">
    <location>
        <begin position="90"/>
        <end position="101"/>
    </location>
</feature>
<feature type="region of interest" description="Disordered" evidence="1">
    <location>
        <begin position="84"/>
        <end position="103"/>
    </location>
</feature>
<proteinExistence type="predicted"/>
<sequence length="121" mass="12039">MKYTHATAVLAGTLAALGTATPAVAHHDAGHDQSKAVRVAEAQAQIGAVHADQMKQLAEVATPQKFLGDVKSKVDDLQLKEESAARKVHPGGPNAVPAPGALLGGLAAGGGPVGVPLDSLG</sequence>
<comment type="caution">
    <text evidence="3">The sequence shown here is derived from an EMBL/GenBank/DDBJ whole genome shotgun (WGS) entry which is preliminary data.</text>
</comment>
<feature type="chain" id="PRO_5037732783" description="ATP-binding protein" evidence="2">
    <location>
        <begin position="26"/>
        <end position="121"/>
    </location>
</feature>
<evidence type="ECO:0008006" key="5">
    <source>
        <dbReference type="Google" id="ProtNLM"/>
    </source>
</evidence>
<protein>
    <recommendedName>
        <fullName evidence="5">ATP-binding protein</fullName>
    </recommendedName>
</protein>
<organism evidence="3 4">
    <name type="scientific">Streptomyces finlayi</name>
    <dbReference type="NCBI Taxonomy" id="67296"/>
    <lineage>
        <taxon>Bacteria</taxon>
        <taxon>Bacillati</taxon>
        <taxon>Actinomycetota</taxon>
        <taxon>Actinomycetes</taxon>
        <taxon>Kitasatosporales</taxon>
        <taxon>Streptomycetaceae</taxon>
        <taxon>Streptomyces</taxon>
    </lineage>
</organism>
<dbReference type="Proteomes" id="UP000638353">
    <property type="component" value="Unassembled WGS sequence"/>
</dbReference>
<accession>A0A918X8J2</accession>
<evidence type="ECO:0000313" key="3">
    <source>
        <dbReference type="EMBL" id="GHD18253.1"/>
    </source>
</evidence>
<reference evidence="3" key="2">
    <citation type="submission" date="2020-09" db="EMBL/GenBank/DDBJ databases">
        <authorList>
            <person name="Sun Q."/>
            <person name="Ohkuma M."/>
        </authorList>
    </citation>
    <scope>NUCLEOTIDE SEQUENCE</scope>
    <source>
        <strain evidence="3">JCM 4637</strain>
    </source>
</reference>
<dbReference type="EMBL" id="BMVC01000029">
    <property type="protein sequence ID" value="GHD18253.1"/>
    <property type="molecule type" value="Genomic_DNA"/>
</dbReference>
<reference evidence="3" key="1">
    <citation type="journal article" date="2014" name="Int. J. Syst. Evol. Microbiol.">
        <title>Complete genome sequence of Corynebacterium casei LMG S-19264T (=DSM 44701T), isolated from a smear-ripened cheese.</title>
        <authorList>
            <consortium name="US DOE Joint Genome Institute (JGI-PGF)"/>
            <person name="Walter F."/>
            <person name="Albersmeier A."/>
            <person name="Kalinowski J."/>
            <person name="Ruckert C."/>
        </authorList>
    </citation>
    <scope>NUCLEOTIDE SEQUENCE</scope>
    <source>
        <strain evidence="3">JCM 4637</strain>
    </source>
</reference>
<keyword evidence="2" id="KW-0732">Signal</keyword>
<dbReference type="AlphaFoldDB" id="A0A918X8J2"/>
<feature type="signal peptide" evidence="2">
    <location>
        <begin position="1"/>
        <end position="25"/>
    </location>
</feature>
<evidence type="ECO:0000256" key="1">
    <source>
        <dbReference type="SAM" id="MobiDB-lite"/>
    </source>
</evidence>
<dbReference type="RefSeq" id="WP_189828305.1">
    <property type="nucleotide sequence ID" value="NZ_BMVC01000029.1"/>
</dbReference>
<evidence type="ECO:0000313" key="4">
    <source>
        <dbReference type="Proteomes" id="UP000638353"/>
    </source>
</evidence>
<evidence type="ECO:0000256" key="2">
    <source>
        <dbReference type="SAM" id="SignalP"/>
    </source>
</evidence>